<feature type="compositionally biased region" description="Basic and acidic residues" evidence="1">
    <location>
        <begin position="184"/>
        <end position="202"/>
    </location>
</feature>
<evidence type="ECO:0000313" key="4">
    <source>
        <dbReference type="Proteomes" id="UP000192731"/>
    </source>
</evidence>
<gene>
    <name evidence="3" type="ORF">SAMN00017405_0927</name>
</gene>
<dbReference type="InterPro" id="IPR021136">
    <property type="entry name" value="Flagellar_hook_control-like_C"/>
</dbReference>
<proteinExistence type="predicted"/>
<feature type="region of interest" description="Disordered" evidence="1">
    <location>
        <begin position="361"/>
        <end position="380"/>
    </location>
</feature>
<accession>A0A1W1UMT6</accession>
<dbReference type="RefSeq" id="WP_084052177.1">
    <property type="nucleotide sequence ID" value="NZ_FWWT01000008.1"/>
</dbReference>
<sequence length="411" mass="45561">MRIAAILPRPEPVKGTRNTEKAENLDNQGTQESKKNKAEEMPFGEVMQQMIKKGRDESDPDSESTQVELGKTKFGTHSPNLNLKSKDISQDWQALLSKIEQKNQQNNLKTETLEKLASESQVLTKKAKSSELTLQNALAEAGKKENIPSNQVKNAGKSVPDADTLKQKSGEVSTVLTSVSSKMTIKESDKESQLEAKEKQVAGDKVLTTETDKTKNSKKDFNFKEELQNFEKSKSGESNKDKTTLSAEKISLERNEFNLKLSETAKNNMSKVLPEQTLEQIVDKFKVMIEGKQKTLEVHLRPESLGKVKIELQSLEGIVTAKIIAENSRTASLLGTNIQQIKENLESQGIKVQNFGVNVGSEGQGRFTGQENQSNNRRPSAQTNYLGIESELVTNPEVSPDSTNTRLDILA</sequence>
<dbReference type="CDD" id="cd17470">
    <property type="entry name" value="T3SS_Flik_C"/>
    <property type="match status" value="1"/>
</dbReference>
<evidence type="ECO:0000313" key="3">
    <source>
        <dbReference type="EMBL" id="SMB82448.1"/>
    </source>
</evidence>
<feature type="compositionally biased region" description="Basic and acidic residues" evidence="1">
    <location>
        <begin position="11"/>
        <end position="24"/>
    </location>
</feature>
<feature type="domain" description="Flagellar hook-length control protein-like C-terminal" evidence="2">
    <location>
        <begin position="285"/>
        <end position="365"/>
    </location>
</feature>
<dbReference type="Gene3D" id="3.30.750.140">
    <property type="match status" value="1"/>
</dbReference>
<dbReference type="EMBL" id="FWWT01000008">
    <property type="protein sequence ID" value="SMB82448.1"/>
    <property type="molecule type" value="Genomic_DNA"/>
</dbReference>
<reference evidence="3 4" key="1">
    <citation type="submission" date="2017-04" db="EMBL/GenBank/DDBJ databases">
        <authorList>
            <person name="Afonso C.L."/>
            <person name="Miller P.J."/>
            <person name="Scott M.A."/>
            <person name="Spackman E."/>
            <person name="Goraichik I."/>
            <person name="Dimitrov K.M."/>
            <person name="Suarez D.L."/>
            <person name="Swayne D.E."/>
        </authorList>
    </citation>
    <scope>NUCLEOTIDE SEQUENCE [LARGE SCALE GENOMIC DNA]</scope>
    <source>
        <strain evidence="3 4">DSM 11270</strain>
    </source>
</reference>
<evidence type="ECO:0000256" key="1">
    <source>
        <dbReference type="SAM" id="MobiDB-lite"/>
    </source>
</evidence>
<feature type="region of interest" description="Disordered" evidence="1">
    <location>
        <begin position="183"/>
        <end position="202"/>
    </location>
</feature>
<organism evidence="3 4">
    <name type="scientific">Desulfonispora thiosulfatigenes DSM 11270</name>
    <dbReference type="NCBI Taxonomy" id="656914"/>
    <lineage>
        <taxon>Bacteria</taxon>
        <taxon>Bacillati</taxon>
        <taxon>Bacillota</taxon>
        <taxon>Clostridia</taxon>
        <taxon>Eubacteriales</taxon>
        <taxon>Peptococcaceae</taxon>
        <taxon>Desulfonispora</taxon>
    </lineage>
</organism>
<protein>
    <submittedName>
        <fullName evidence="3">Hook-length control protein FliK</fullName>
    </submittedName>
</protein>
<dbReference type="Pfam" id="PF02120">
    <property type="entry name" value="Flg_hook"/>
    <property type="match status" value="1"/>
</dbReference>
<feature type="compositionally biased region" description="Polar residues" evidence="1">
    <location>
        <begin position="367"/>
        <end position="380"/>
    </location>
</feature>
<feature type="region of interest" description="Disordered" evidence="1">
    <location>
        <begin position="142"/>
        <end position="170"/>
    </location>
</feature>
<name>A0A1W1UMT6_DESTI</name>
<keyword evidence="4" id="KW-1185">Reference proteome</keyword>
<dbReference type="OrthoDB" id="1792985at2"/>
<evidence type="ECO:0000259" key="2">
    <source>
        <dbReference type="Pfam" id="PF02120"/>
    </source>
</evidence>
<dbReference type="Proteomes" id="UP000192731">
    <property type="component" value="Unassembled WGS sequence"/>
</dbReference>
<dbReference type="AlphaFoldDB" id="A0A1W1UMT6"/>
<feature type="region of interest" description="Disordered" evidence="1">
    <location>
        <begin position="1"/>
        <end position="84"/>
    </location>
</feature>
<dbReference type="InterPro" id="IPR038610">
    <property type="entry name" value="FliK-like_C_sf"/>
</dbReference>
<dbReference type="STRING" id="656914.SAMN00017405_0927"/>